<gene>
    <name evidence="1" type="ORF">C427_2564</name>
</gene>
<dbReference type="KEGG" id="gps:C427_2564"/>
<keyword evidence="2" id="KW-1185">Reference proteome</keyword>
<dbReference type="Proteomes" id="UP000011864">
    <property type="component" value="Chromosome"/>
</dbReference>
<sequence>MITRNQKNNHRVLRKDAIHIPLNCRCGGKASKPQAIADCENRWVIRCQVEQCYAYNIGQGLVDTIQGWNRLSTHFYR</sequence>
<accession>K7A4B3</accession>
<reference evidence="1 2" key="1">
    <citation type="journal article" date="2013" name="Genome Announc.">
        <title>Complete Genome Sequence of Glaciecola psychrophila Strain 170T.</title>
        <authorList>
            <person name="Yin J."/>
            <person name="Chen J."/>
            <person name="Liu G."/>
            <person name="Yu Y."/>
            <person name="Song L."/>
            <person name="Wang X."/>
            <person name="Qu X."/>
        </authorList>
    </citation>
    <scope>NUCLEOTIDE SEQUENCE [LARGE SCALE GENOMIC DNA]</scope>
    <source>
        <strain evidence="1 2">170</strain>
    </source>
</reference>
<dbReference type="PATRIC" id="fig|1129794.4.peg.2543"/>
<name>K7A4B3_9ALTE</name>
<dbReference type="STRING" id="1129794.C427_2564"/>
<evidence type="ECO:0000313" key="2">
    <source>
        <dbReference type="Proteomes" id="UP000011864"/>
    </source>
</evidence>
<dbReference type="AlphaFoldDB" id="K7A4B3"/>
<dbReference type="RefSeq" id="WP_007637308.1">
    <property type="nucleotide sequence ID" value="NC_020514.1"/>
</dbReference>
<dbReference type="EMBL" id="CP003837">
    <property type="protein sequence ID" value="AGH44673.1"/>
    <property type="molecule type" value="Genomic_DNA"/>
</dbReference>
<organism evidence="1 2">
    <name type="scientific">Paraglaciecola psychrophila 170</name>
    <dbReference type="NCBI Taxonomy" id="1129794"/>
    <lineage>
        <taxon>Bacteria</taxon>
        <taxon>Pseudomonadati</taxon>
        <taxon>Pseudomonadota</taxon>
        <taxon>Gammaproteobacteria</taxon>
        <taxon>Alteromonadales</taxon>
        <taxon>Alteromonadaceae</taxon>
        <taxon>Paraglaciecola</taxon>
    </lineage>
</organism>
<proteinExistence type="predicted"/>
<dbReference type="OrthoDB" id="6388138at2"/>
<dbReference type="HOGENOM" id="CLU_2634880_0_0_6"/>
<protein>
    <submittedName>
        <fullName evidence="1">Uncharacterized protein</fullName>
    </submittedName>
</protein>
<evidence type="ECO:0000313" key="1">
    <source>
        <dbReference type="EMBL" id="AGH44673.1"/>
    </source>
</evidence>